<protein>
    <submittedName>
        <fullName evidence="8">TCP family transcription factor-like protein</fullName>
    </submittedName>
</protein>
<dbReference type="InterPro" id="IPR005333">
    <property type="entry name" value="Transcription_factor_TCP"/>
</dbReference>
<accession>A0A5A7QCA8</accession>
<evidence type="ECO:0000256" key="5">
    <source>
        <dbReference type="ARBA" id="ARBA00023242"/>
    </source>
</evidence>
<feature type="domain" description="TCP" evidence="7">
    <location>
        <begin position="213"/>
        <end position="267"/>
    </location>
</feature>
<organism evidence="8 9">
    <name type="scientific">Striga asiatica</name>
    <name type="common">Asiatic witchweed</name>
    <name type="synonym">Buchnera asiatica</name>
    <dbReference type="NCBI Taxonomy" id="4170"/>
    <lineage>
        <taxon>Eukaryota</taxon>
        <taxon>Viridiplantae</taxon>
        <taxon>Streptophyta</taxon>
        <taxon>Embryophyta</taxon>
        <taxon>Tracheophyta</taxon>
        <taxon>Spermatophyta</taxon>
        <taxon>Magnoliopsida</taxon>
        <taxon>eudicotyledons</taxon>
        <taxon>Gunneridae</taxon>
        <taxon>Pentapetalae</taxon>
        <taxon>asterids</taxon>
        <taxon>lamiids</taxon>
        <taxon>Lamiales</taxon>
        <taxon>Orobanchaceae</taxon>
        <taxon>Buchnereae</taxon>
        <taxon>Striga</taxon>
    </lineage>
</organism>
<dbReference type="PANTHER" id="PTHR31072">
    <property type="entry name" value="TRANSCRIPTION FACTOR TCP4-RELATED"/>
    <property type="match status" value="1"/>
</dbReference>
<sequence length="517" mass="55830">MDEKGELVLCVEGYRIGLDKFGALSGCWEFDQSGENMVVPVVQNTSNASHDHIHASSLSPRARRPSLVHRLLSSCSVPSLYARRLTSRARCRGSTSIAQSASARHPDNFLLLHDQRRLRGPQTNLHSRLASAKHLAVNSPRLAETPLSAAAVGGPSSPSPPPASATPPPPQAVDASLAIATRSETLTDPKTPASHQKQLQPSSSSSTAPKRSTKDRHTKVDGRGRRIRMPATCAARVFQLTRELGHKSDGETIEWLLHQAEPAIIAATGTGTIPANFSSLNISMRSSGSTLLAPPSKSAPLSFHSLAAAQHPNNYPNYEESFSHMLGFHHPQQPPPPPPPHLLPEENYVRKRYREDLFKENNSENSQGGEGPSSPSKTCNSVQIVHKDGGERSPHQIVMAQPTAMWAVTPAATSGAGSMFQMWPFGGGSTVQAPLHLMHRINYSGNLDFQPSQHLGLGVAAESNLGMLAAFNAYNNNNNTNNSSRNNLNVNLEDVEDHQQQQRPGTESDDDGQNTSQ</sequence>
<gene>
    <name evidence="8" type="ORF">STAS_19714</name>
</gene>
<comment type="subcellular location">
    <subcellularLocation>
        <location evidence="1">Nucleus</location>
    </subcellularLocation>
</comment>
<dbReference type="Pfam" id="PF03634">
    <property type="entry name" value="TCP"/>
    <property type="match status" value="1"/>
</dbReference>
<feature type="compositionally biased region" description="Polar residues" evidence="6">
    <location>
        <begin position="363"/>
        <end position="381"/>
    </location>
</feature>
<feature type="region of interest" description="Disordered" evidence="6">
    <location>
        <begin position="148"/>
        <end position="172"/>
    </location>
</feature>
<dbReference type="InterPro" id="IPR017887">
    <property type="entry name" value="TF_TCP_subgr"/>
</dbReference>
<keyword evidence="9" id="KW-1185">Reference proteome</keyword>
<dbReference type="GO" id="GO:0005634">
    <property type="term" value="C:nucleus"/>
    <property type="evidence" value="ECO:0007669"/>
    <property type="project" value="UniProtKB-SubCell"/>
</dbReference>
<dbReference type="PANTHER" id="PTHR31072:SF105">
    <property type="entry name" value="TCP DOMAIN-CONTAINING PROTEIN"/>
    <property type="match status" value="1"/>
</dbReference>
<evidence type="ECO:0000256" key="6">
    <source>
        <dbReference type="SAM" id="MobiDB-lite"/>
    </source>
</evidence>
<reference evidence="9" key="1">
    <citation type="journal article" date="2019" name="Curr. Biol.">
        <title>Genome Sequence of Striga asiatica Provides Insight into the Evolution of Plant Parasitism.</title>
        <authorList>
            <person name="Yoshida S."/>
            <person name="Kim S."/>
            <person name="Wafula E.K."/>
            <person name="Tanskanen J."/>
            <person name="Kim Y.M."/>
            <person name="Honaas L."/>
            <person name="Yang Z."/>
            <person name="Spallek T."/>
            <person name="Conn C.E."/>
            <person name="Ichihashi Y."/>
            <person name="Cheong K."/>
            <person name="Cui S."/>
            <person name="Der J.P."/>
            <person name="Gundlach H."/>
            <person name="Jiao Y."/>
            <person name="Hori C."/>
            <person name="Ishida J.K."/>
            <person name="Kasahara H."/>
            <person name="Kiba T."/>
            <person name="Kim M.S."/>
            <person name="Koo N."/>
            <person name="Laohavisit A."/>
            <person name="Lee Y.H."/>
            <person name="Lumba S."/>
            <person name="McCourt P."/>
            <person name="Mortimer J.C."/>
            <person name="Mutuku J.M."/>
            <person name="Nomura T."/>
            <person name="Sasaki-Sekimoto Y."/>
            <person name="Seto Y."/>
            <person name="Wang Y."/>
            <person name="Wakatake T."/>
            <person name="Sakakibara H."/>
            <person name="Demura T."/>
            <person name="Yamaguchi S."/>
            <person name="Yoneyama K."/>
            <person name="Manabe R.I."/>
            <person name="Nelson D.C."/>
            <person name="Schulman A.H."/>
            <person name="Timko M.P."/>
            <person name="dePamphilis C.W."/>
            <person name="Choi D."/>
            <person name="Shirasu K."/>
        </authorList>
    </citation>
    <scope>NUCLEOTIDE SEQUENCE [LARGE SCALE GENOMIC DNA]</scope>
    <source>
        <strain evidence="9">cv. UVA1</strain>
    </source>
</reference>
<keyword evidence="2" id="KW-0805">Transcription regulation</keyword>
<feature type="region of interest" description="Disordered" evidence="6">
    <location>
        <begin position="186"/>
        <end position="225"/>
    </location>
</feature>
<dbReference type="OrthoDB" id="1923470at2759"/>
<dbReference type="Proteomes" id="UP000325081">
    <property type="component" value="Unassembled WGS sequence"/>
</dbReference>
<dbReference type="EMBL" id="BKCP01006493">
    <property type="protein sequence ID" value="GER42903.1"/>
    <property type="molecule type" value="Genomic_DNA"/>
</dbReference>
<evidence type="ECO:0000256" key="1">
    <source>
        <dbReference type="ARBA" id="ARBA00004123"/>
    </source>
</evidence>
<feature type="compositionally biased region" description="Polar residues" evidence="6">
    <location>
        <begin position="186"/>
        <end position="201"/>
    </location>
</feature>
<proteinExistence type="predicted"/>
<evidence type="ECO:0000313" key="9">
    <source>
        <dbReference type="Proteomes" id="UP000325081"/>
    </source>
</evidence>
<keyword evidence="4" id="KW-0804">Transcription</keyword>
<feature type="region of interest" description="Disordered" evidence="6">
    <location>
        <begin position="360"/>
        <end position="381"/>
    </location>
</feature>
<dbReference type="PROSITE" id="PS51369">
    <property type="entry name" value="TCP"/>
    <property type="match status" value="1"/>
</dbReference>
<dbReference type="AlphaFoldDB" id="A0A5A7QCA8"/>
<dbReference type="GO" id="GO:0043565">
    <property type="term" value="F:sequence-specific DNA binding"/>
    <property type="evidence" value="ECO:0007669"/>
    <property type="project" value="TreeGrafter"/>
</dbReference>
<evidence type="ECO:0000256" key="4">
    <source>
        <dbReference type="ARBA" id="ARBA00023163"/>
    </source>
</evidence>
<dbReference type="GO" id="GO:0003700">
    <property type="term" value="F:DNA-binding transcription factor activity"/>
    <property type="evidence" value="ECO:0007669"/>
    <property type="project" value="InterPro"/>
</dbReference>
<feature type="region of interest" description="Disordered" evidence="6">
    <location>
        <begin position="492"/>
        <end position="517"/>
    </location>
</feature>
<feature type="compositionally biased region" description="Acidic residues" evidence="6">
    <location>
        <begin position="507"/>
        <end position="517"/>
    </location>
</feature>
<feature type="compositionally biased region" description="Pro residues" evidence="6">
    <location>
        <begin position="157"/>
        <end position="171"/>
    </location>
</feature>
<evidence type="ECO:0000256" key="2">
    <source>
        <dbReference type="ARBA" id="ARBA00023015"/>
    </source>
</evidence>
<keyword evidence="3" id="KW-0238">DNA-binding</keyword>
<keyword evidence="5" id="KW-0539">Nucleus</keyword>
<evidence type="ECO:0000259" key="7">
    <source>
        <dbReference type="PROSITE" id="PS51369"/>
    </source>
</evidence>
<name>A0A5A7QCA8_STRAF</name>
<comment type="caution">
    <text evidence="8">The sequence shown here is derived from an EMBL/GenBank/DDBJ whole genome shotgun (WGS) entry which is preliminary data.</text>
</comment>
<evidence type="ECO:0000256" key="3">
    <source>
        <dbReference type="ARBA" id="ARBA00023125"/>
    </source>
</evidence>
<evidence type="ECO:0000313" key="8">
    <source>
        <dbReference type="EMBL" id="GER42903.1"/>
    </source>
</evidence>